<evidence type="ECO:0000313" key="4">
    <source>
        <dbReference type="Proteomes" id="UP000410492"/>
    </source>
</evidence>
<gene>
    <name evidence="3" type="ORF">CALMAC_LOCUS16318</name>
</gene>
<name>A0A653DE01_CALMS</name>
<dbReference type="InterPro" id="IPR043502">
    <property type="entry name" value="DNA/RNA_pol_sf"/>
</dbReference>
<dbReference type="Gene3D" id="3.60.10.10">
    <property type="entry name" value="Endonuclease/exonuclease/phosphatase"/>
    <property type="match status" value="1"/>
</dbReference>
<dbReference type="Proteomes" id="UP000410492">
    <property type="component" value="Unassembled WGS sequence"/>
</dbReference>
<sequence>MASTNKEMAPSPRQALGSQGVRRIPARRTHPKVENKTKARIRIGTWNVRSLYMAGKLDNAIKEMKRLKVDILGVSEVRWPNSGRIQSNSYTVYYSGNDLQQHSNGVAVILSQSIDKSVVTFVPHSDRAMLIKLKSHPVDINLIQVYAPTADKTDMDIRNFYNDIKELLRHTKPSEVIIIMGDFNAKIGKGEVENVVGKYGLGERNTRGDILVQFCQEENLAIANTWFQLPSRRLYTWQSPQHNENNTVRNQIDFILINHRYRNGIQGVKAYPGADINSDHNPLIGNLHVKLKRLQKPSATSVDIQNLKNPAILERVRQRVNMEFPQITNISMNDTQEQWNEIQNILSSIEREEIGTKDRRKGKSWMTDEILQLMEERRRHKNKNSRKYREVNREIQRKVRRAKEQWMNERCEEVELLEERNDHFAVHKKVKEVVGRNKKTNTYALLDENNKTVIEVEDIKRHWKSYIEQLFKSIEPRYFELTRDLESSPKILKEEVIKAIKNSKAGKAPGPDQIHIEIIKLLEEEHIDTLVHLFNKVYSTGVIPREWLKSEFIPIPKKSNARRCEEYRLISLMSHLLKLFLKIIHSRIFRKCEQDISQSQFGFREGMGTREALFGLNVLLQKCRDQQRKVYICFIDYEKAFDRVDHVKLLKILEAKGLDKNDITIIKNLYWDQTAVVKYNNTTTEAATIQRGVRQGCVLSPMLFNLYSEAIFEEATKDTSDGIKINGETLNNLRYADDTAIIADSPEALQRLLNQLTAVGDRYGLKINTTKTKILIISKTPEPPVDISIYGKRIDVEEKFKYLGTWITNNLDPEVEIRSRIEQARATFNLMRSLLCSSTLNLKLRYRFVKCYVYSVLLYGCEAWTLKVNTINRIEAFEMWVLRRLLKIPWTAHVTNEDVLRQARCERELVQIVKKRKTAYLGHIMRGRRYELLQLIMEGKIEGKRGIGRKKYSWLKNIRDWTGMDAHSLLRTAQDRQTFAGIVANLQ</sequence>
<accession>A0A653DE01</accession>
<organism evidence="3 4">
    <name type="scientific">Callosobruchus maculatus</name>
    <name type="common">Southern cowpea weevil</name>
    <name type="synonym">Pulse bruchid</name>
    <dbReference type="NCBI Taxonomy" id="64391"/>
    <lineage>
        <taxon>Eukaryota</taxon>
        <taxon>Metazoa</taxon>
        <taxon>Ecdysozoa</taxon>
        <taxon>Arthropoda</taxon>
        <taxon>Hexapoda</taxon>
        <taxon>Insecta</taxon>
        <taxon>Pterygota</taxon>
        <taxon>Neoptera</taxon>
        <taxon>Endopterygota</taxon>
        <taxon>Coleoptera</taxon>
        <taxon>Polyphaga</taxon>
        <taxon>Cucujiformia</taxon>
        <taxon>Chrysomeloidea</taxon>
        <taxon>Chrysomelidae</taxon>
        <taxon>Bruchinae</taxon>
        <taxon>Bruchini</taxon>
        <taxon>Callosobruchus</taxon>
    </lineage>
</organism>
<dbReference type="Pfam" id="PF03372">
    <property type="entry name" value="Exo_endo_phos"/>
    <property type="match status" value="1"/>
</dbReference>
<dbReference type="GO" id="GO:0003824">
    <property type="term" value="F:catalytic activity"/>
    <property type="evidence" value="ECO:0007669"/>
    <property type="project" value="InterPro"/>
</dbReference>
<dbReference type="EMBL" id="CAACVG010011298">
    <property type="protein sequence ID" value="VEN57771.1"/>
    <property type="molecule type" value="Genomic_DNA"/>
</dbReference>
<evidence type="ECO:0000313" key="3">
    <source>
        <dbReference type="EMBL" id="VEN57771.1"/>
    </source>
</evidence>
<reference evidence="3 4" key="1">
    <citation type="submission" date="2019-01" db="EMBL/GenBank/DDBJ databases">
        <authorList>
            <person name="Sayadi A."/>
        </authorList>
    </citation>
    <scope>NUCLEOTIDE SEQUENCE [LARGE SCALE GENOMIC DNA]</scope>
</reference>
<evidence type="ECO:0000256" key="1">
    <source>
        <dbReference type="SAM" id="MobiDB-lite"/>
    </source>
</evidence>
<dbReference type="InterPro" id="IPR000477">
    <property type="entry name" value="RT_dom"/>
</dbReference>
<feature type="region of interest" description="Disordered" evidence="1">
    <location>
        <begin position="1"/>
        <end position="36"/>
    </location>
</feature>
<dbReference type="InterPro" id="IPR036691">
    <property type="entry name" value="Endo/exonu/phosph_ase_sf"/>
</dbReference>
<dbReference type="CDD" id="cd09076">
    <property type="entry name" value="L1-EN"/>
    <property type="match status" value="1"/>
</dbReference>
<dbReference type="InterPro" id="IPR005135">
    <property type="entry name" value="Endo/exonuclease/phosphatase"/>
</dbReference>
<dbReference type="SUPFAM" id="SSF56672">
    <property type="entry name" value="DNA/RNA polymerases"/>
    <property type="match status" value="1"/>
</dbReference>
<dbReference type="PANTHER" id="PTHR47027">
    <property type="entry name" value="REVERSE TRANSCRIPTASE DOMAIN-CONTAINING PROTEIN"/>
    <property type="match status" value="1"/>
</dbReference>
<keyword evidence="4" id="KW-1185">Reference proteome</keyword>
<dbReference type="OrthoDB" id="6769313at2759"/>
<dbReference type="GO" id="GO:0071897">
    <property type="term" value="P:DNA biosynthetic process"/>
    <property type="evidence" value="ECO:0007669"/>
    <property type="project" value="UniProtKB-ARBA"/>
</dbReference>
<feature type="domain" description="Reverse transcriptase" evidence="2">
    <location>
        <begin position="536"/>
        <end position="807"/>
    </location>
</feature>
<protein>
    <recommendedName>
        <fullName evidence="2">Reverse transcriptase domain-containing protein</fullName>
    </recommendedName>
</protein>
<dbReference type="AlphaFoldDB" id="A0A653DE01"/>
<proteinExistence type="predicted"/>
<dbReference type="PANTHER" id="PTHR47027:SF8">
    <property type="entry name" value="RIBONUCLEASE H"/>
    <property type="match status" value="1"/>
</dbReference>
<evidence type="ECO:0000259" key="2">
    <source>
        <dbReference type="PROSITE" id="PS50878"/>
    </source>
</evidence>
<dbReference type="CDD" id="cd01650">
    <property type="entry name" value="RT_nLTR_like"/>
    <property type="match status" value="1"/>
</dbReference>
<dbReference type="Pfam" id="PF00078">
    <property type="entry name" value="RVT_1"/>
    <property type="match status" value="1"/>
</dbReference>
<dbReference type="PROSITE" id="PS50878">
    <property type="entry name" value="RT_POL"/>
    <property type="match status" value="1"/>
</dbReference>
<dbReference type="SUPFAM" id="SSF56219">
    <property type="entry name" value="DNase I-like"/>
    <property type="match status" value="1"/>
</dbReference>